<keyword evidence="2" id="KW-1185">Reference proteome</keyword>
<name>A0AAV7SMN7_PLEWA</name>
<evidence type="ECO:0000313" key="2">
    <source>
        <dbReference type="Proteomes" id="UP001066276"/>
    </source>
</evidence>
<protein>
    <submittedName>
        <fullName evidence="1">Uncharacterized protein</fullName>
    </submittedName>
</protein>
<organism evidence="1 2">
    <name type="scientific">Pleurodeles waltl</name>
    <name type="common">Iberian ribbed newt</name>
    <dbReference type="NCBI Taxonomy" id="8319"/>
    <lineage>
        <taxon>Eukaryota</taxon>
        <taxon>Metazoa</taxon>
        <taxon>Chordata</taxon>
        <taxon>Craniata</taxon>
        <taxon>Vertebrata</taxon>
        <taxon>Euteleostomi</taxon>
        <taxon>Amphibia</taxon>
        <taxon>Batrachia</taxon>
        <taxon>Caudata</taxon>
        <taxon>Salamandroidea</taxon>
        <taxon>Salamandridae</taxon>
        <taxon>Pleurodelinae</taxon>
        <taxon>Pleurodeles</taxon>
    </lineage>
</organism>
<comment type="caution">
    <text evidence="1">The sequence shown here is derived from an EMBL/GenBank/DDBJ whole genome shotgun (WGS) entry which is preliminary data.</text>
</comment>
<proteinExistence type="predicted"/>
<sequence>MVTGLLGARWKRVDNTKRTVGRRSSERLCPGALEDLGSLMLGQGSAGVPVCSSWAALFFMNKCTLRITYRF</sequence>
<accession>A0AAV7SMN7</accession>
<reference evidence="1" key="1">
    <citation type="journal article" date="2022" name="bioRxiv">
        <title>Sequencing and chromosome-scale assembly of the giantPleurodeles waltlgenome.</title>
        <authorList>
            <person name="Brown T."/>
            <person name="Elewa A."/>
            <person name="Iarovenko S."/>
            <person name="Subramanian E."/>
            <person name="Araus A.J."/>
            <person name="Petzold A."/>
            <person name="Susuki M."/>
            <person name="Suzuki K.-i.T."/>
            <person name="Hayashi T."/>
            <person name="Toyoda A."/>
            <person name="Oliveira C."/>
            <person name="Osipova E."/>
            <person name="Leigh N.D."/>
            <person name="Simon A."/>
            <person name="Yun M.H."/>
        </authorList>
    </citation>
    <scope>NUCLEOTIDE SEQUENCE</scope>
    <source>
        <strain evidence="1">20211129_DDA</strain>
        <tissue evidence="1">Liver</tissue>
    </source>
</reference>
<dbReference type="EMBL" id="JANPWB010000008">
    <property type="protein sequence ID" value="KAJ1165359.1"/>
    <property type="molecule type" value="Genomic_DNA"/>
</dbReference>
<evidence type="ECO:0000313" key="1">
    <source>
        <dbReference type="EMBL" id="KAJ1165359.1"/>
    </source>
</evidence>
<dbReference type="Proteomes" id="UP001066276">
    <property type="component" value="Chromosome 4_2"/>
</dbReference>
<dbReference type="AlphaFoldDB" id="A0AAV7SMN7"/>
<gene>
    <name evidence="1" type="ORF">NDU88_005787</name>
</gene>